<reference evidence="1" key="1">
    <citation type="journal article" date="2010" name="Angew. Chem. Int. Ed.">
        <title>An Unusual Galactofuranose Lipopolysaccharide That Ensures the Intra-cellular Survival of Toxin-Producing Bacteria in Their Fungal Host.</title>
        <authorList>
            <person name="Leone M.R."/>
            <person name="Lackner G."/>
            <person name="Silipo A."/>
            <person name="Lanzetta R."/>
            <person name="Molinaro A."/>
            <person name="Hertweck C."/>
        </authorList>
    </citation>
    <scope>NUCLEOTIDE SEQUENCE</scope>
    <source>
        <strain evidence="1">HKI-0454</strain>
    </source>
</reference>
<sequence length="131" mass="14893">MLTALRRKSDICWTAGREGFKSRSTKLEMRDRYNVFQNVDAITFATETLMKCRVSNCAPSHEIGVVIWSSTRAHLPKIRFLERTTTNSYNRRNVCRTQNAIKIRIESGNAHCFKETPVVDGVVAAGEIEDV</sequence>
<dbReference type="EMBL" id="FN688735">
    <property type="protein sequence ID" value="CBK52863.1"/>
    <property type="molecule type" value="Genomic_DNA"/>
</dbReference>
<protein>
    <submittedName>
        <fullName evidence="1">Uncharacterized protein</fullName>
    </submittedName>
</protein>
<organism evidence="1">
    <name type="scientific">Mycetohabitans rhizoxinica</name>
    <dbReference type="NCBI Taxonomy" id="412963"/>
    <lineage>
        <taxon>Bacteria</taxon>
        <taxon>Pseudomonadati</taxon>
        <taxon>Pseudomonadota</taxon>
        <taxon>Betaproteobacteria</taxon>
        <taxon>Burkholderiales</taxon>
        <taxon>Burkholderiaceae</taxon>
        <taxon>Mycetohabitans</taxon>
    </lineage>
</organism>
<dbReference type="AlphaFoldDB" id="E0WFD7"/>
<proteinExistence type="predicted"/>
<evidence type="ECO:0000313" key="1">
    <source>
        <dbReference type="EMBL" id="CBK52863.1"/>
    </source>
</evidence>
<accession>E0WFD7</accession>
<name>E0WFD7_9BURK</name>